<dbReference type="InterPro" id="IPR025746">
    <property type="entry name" value="PilX_N_dom"/>
</dbReference>
<keyword evidence="3" id="KW-1185">Reference proteome</keyword>
<organism evidence="2 3">
    <name type="scientific">Fluctibacter corallii</name>
    <dbReference type="NCBI Taxonomy" id="2984329"/>
    <lineage>
        <taxon>Bacteria</taxon>
        <taxon>Pseudomonadati</taxon>
        <taxon>Pseudomonadota</taxon>
        <taxon>Gammaproteobacteria</taxon>
        <taxon>Alteromonadales</taxon>
        <taxon>Alteromonadaceae</taxon>
        <taxon>Fluctibacter</taxon>
    </lineage>
</organism>
<gene>
    <name evidence="2" type="ORF">OE749_00230</name>
</gene>
<reference evidence="2 3" key="1">
    <citation type="submission" date="2022-10" db="EMBL/GenBank/DDBJ databases">
        <title>Aestuariibacter sp. AA17 isolated from Montipora capitata coral fragment.</title>
        <authorList>
            <person name="Emsley S.A."/>
            <person name="Pfannmuller K.M."/>
            <person name="Loughran R.M."/>
            <person name="Shlafstein M."/>
            <person name="Papke E."/>
            <person name="Saw J.H."/>
            <person name="Ushijima B."/>
            <person name="Videau P."/>
        </authorList>
    </citation>
    <scope>NUCLEOTIDE SEQUENCE [LARGE SCALE GENOMIC DNA]</scope>
    <source>
        <strain evidence="2 3">AA17</strain>
    </source>
</reference>
<sequence>MKQYGMVMVFALLVLMSMTILGVASVSSSLMQNKMAVSMENKSLAFDAAEAAIAGVVFEAEDKVLLTNPNLLDPLSEARQGAQIDLVNQDLSCFDNVNWTQRRVTEGGLNQGAQHNGAGKFQSNPDINSWSKTAFVREKSCLGSSNVIGGSNVNCHVFMVRGCGQVSGSAFAVANSLNVAVFAPASN</sequence>
<protein>
    <submittedName>
        <fullName evidence="2">PilX N-terminal domain-containing pilus assembly protein</fullName>
    </submittedName>
</protein>
<proteinExistence type="predicted"/>
<name>A0ABT3A370_9ALTE</name>
<comment type="caution">
    <text evidence="2">The sequence shown here is derived from an EMBL/GenBank/DDBJ whole genome shotgun (WGS) entry which is preliminary data.</text>
</comment>
<dbReference type="Proteomes" id="UP001652504">
    <property type="component" value="Unassembled WGS sequence"/>
</dbReference>
<dbReference type="Pfam" id="PF14341">
    <property type="entry name" value="PilX_N"/>
    <property type="match status" value="1"/>
</dbReference>
<evidence type="ECO:0000259" key="1">
    <source>
        <dbReference type="Pfam" id="PF14341"/>
    </source>
</evidence>
<accession>A0ABT3A370</accession>
<evidence type="ECO:0000313" key="2">
    <source>
        <dbReference type="EMBL" id="MCV2883121.1"/>
    </source>
</evidence>
<dbReference type="RefSeq" id="WP_263710327.1">
    <property type="nucleotide sequence ID" value="NZ_JAOWKX010000001.1"/>
</dbReference>
<dbReference type="EMBL" id="JAOWKX010000001">
    <property type="protein sequence ID" value="MCV2883121.1"/>
    <property type="molecule type" value="Genomic_DNA"/>
</dbReference>
<evidence type="ECO:0000313" key="3">
    <source>
        <dbReference type="Proteomes" id="UP001652504"/>
    </source>
</evidence>
<feature type="domain" description="Type 4 fimbrial biogenesis protein PilX N-terminal" evidence="1">
    <location>
        <begin position="5"/>
        <end position="53"/>
    </location>
</feature>